<reference evidence="1 2" key="1">
    <citation type="submission" date="2017-03" db="EMBL/GenBank/DDBJ databases">
        <title>Genome Survey of Euroglyphus maynei.</title>
        <authorList>
            <person name="Arlian L.G."/>
            <person name="Morgan M.S."/>
            <person name="Rider S.D."/>
        </authorList>
    </citation>
    <scope>NUCLEOTIDE SEQUENCE [LARGE SCALE GENOMIC DNA]</scope>
    <source>
        <strain evidence="1">Arlian Lab</strain>
        <tissue evidence="1">Whole body</tissue>
    </source>
</reference>
<dbReference type="Proteomes" id="UP000194236">
    <property type="component" value="Unassembled WGS sequence"/>
</dbReference>
<organism evidence="1 2">
    <name type="scientific">Euroglyphus maynei</name>
    <name type="common">Mayne's house dust mite</name>
    <dbReference type="NCBI Taxonomy" id="6958"/>
    <lineage>
        <taxon>Eukaryota</taxon>
        <taxon>Metazoa</taxon>
        <taxon>Ecdysozoa</taxon>
        <taxon>Arthropoda</taxon>
        <taxon>Chelicerata</taxon>
        <taxon>Arachnida</taxon>
        <taxon>Acari</taxon>
        <taxon>Acariformes</taxon>
        <taxon>Sarcoptiformes</taxon>
        <taxon>Astigmata</taxon>
        <taxon>Psoroptidia</taxon>
        <taxon>Analgoidea</taxon>
        <taxon>Pyroglyphidae</taxon>
        <taxon>Pyroglyphinae</taxon>
        <taxon>Euroglyphus</taxon>
    </lineage>
</organism>
<evidence type="ECO:0000313" key="2">
    <source>
        <dbReference type="Proteomes" id="UP000194236"/>
    </source>
</evidence>
<evidence type="ECO:0000313" key="1">
    <source>
        <dbReference type="EMBL" id="OTF73930.1"/>
    </source>
</evidence>
<sequence>MLLVINGDAKHIYVRYKRSIERESDPIVPAKESTVIAQGEDAENVHRTVKDFTNEIATNEKGGKDFFEFDYNPQKDLFKFSGHVPQLFEGNQNYNGTTESEITIGGRRFRKKERIINQTGDGTVLSIVSTVYEPIDEEIGVTTITPNKEGVTEGPIISY</sequence>
<dbReference type="EMBL" id="MUJZ01049389">
    <property type="protein sequence ID" value="OTF73930.1"/>
    <property type="molecule type" value="Genomic_DNA"/>
</dbReference>
<gene>
    <name evidence="1" type="ORF">BLA29_006622</name>
</gene>
<protein>
    <submittedName>
        <fullName evidence="1">Uncharacterized protein</fullName>
    </submittedName>
</protein>
<accession>A0A1Y3AZH4</accession>
<name>A0A1Y3AZH4_EURMA</name>
<dbReference type="OrthoDB" id="6501567at2759"/>
<proteinExistence type="predicted"/>
<dbReference type="AlphaFoldDB" id="A0A1Y3AZH4"/>
<keyword evidence="2" id="KW-1185">Reference proteome</keyword>
<comment type="caution">
    <text evidence="1">The sequence shown here is derived from an EMBL/GenBank/DDBJ whole genome shotgun (WGS) entry which is preliminary data.</text>
</comment>